<feature type="region of interest" description="Disordered" evidence="1">
    <location>
        <begin position="220"/>
        <end position="270"/>
    </location>
</feature>
<feature type="compositionally biased region" description="Low complexity" evidence="1">
    <location>
        <begin position="240"/>
        <end position="251"/>
    </location>
</feature>
<feature type="region of interest" description="Disordered" evidence="1">
    <location>
        <begin position="1"/>
        <end position="71"/>
    </location>
</feature>
<proteinExistence type="predicted"/>
<feature type="compositionally biased region" description="Basic and acidic residues" evidence="1">
    <location>
        <begin position="439"/>
        <end position="461"/>
    </location>
</feature>
<feature type="compositionally biased region" description="Basic and acidic residues" evidence="1">
    <location>
        <begin position="535"/>
        <end position="567"/>
    </location>
</feature>
<dbReference type="PROSITE" id="PS51043">
    <property type="entry name" value="DDHD"/>
    <property type="match status" value="1"/>
</dbReference>
<dbReference type="GO" id="GO:0004620">
    <property type="term" value="F:phospholipase activity"/>
    <property type="evidence" value="ECO:0007669"/>
    <property type="project" value="TreeGrafter"/>
</dbReference>
<feature type="compositionally biased region" description="Basic and acidic residues" evidence="1">
    <location>
        <begin position="57"/>
        <end position="71"/>
    </location>
</feature>
<feature type="region of interest" description="Disordered" evidence="1">
    <location>
        <begin position="404"/>
        <end position="472"/>
    </location>
</feature>
<dbReference type="PANTHER" id="PTHR23509:SF10">
    <property type="entry name" value="LD21067P"/>
    <property type="match status" value="1"/>
</dbReference>
<feature type="compositionally biased region" description="Polar residues" evidence="1">
    <location>
        <begin position="572"/>
        <end position="581"/>
    </location>
</feature>
<protein>
    <recommendedName>
        <fullName evidence="2">DDHD domain-containing protein</fullName>
    </recommendedName>
</protein>
<dbReference type="GO" id="GO:0005737">
    <property type="term" value="C:cytoplasm"/>
    <property type="evidence" value="ECO:0007669"/>
    <property type="project" value="TreeGrafter"/>
</dbReference>
<organism evidence="3 4">
    <name type="scientific">Podila minutissima</name>
    <dbReference type="NCBI Taxonomy" id="64525"/>
    <lineage>
        <taxon>Eukaryota</taxon>
        <taxon>Fungi</taxon>
        <taxon>Fungi incertae sedis</taxon>
        <taxon>Mucoromycota</taxon>
        <taxon>Mortierellomycotina</taxon>
        <taxon>Mortierellomycetes</taxon>
        <taxon>Mortierellales</taxon>
        <taxon>Mortierellaceae</taxon>
        <taxon>Podila</taxon>
    </lineage>
</organism>
<feature type="domain" description="DDHD" evidence="2">
    <location>
        <begin position="280"/>
        <end position="735"/>
    </location>
</feature>
<feature type="compositionally biased region" description="Low complexity" evidence="1">
    <location>
        <begin position="45"/>
        <end position="56"/>
    </location>
</feature>
<feature type="region of interest" description="Disordered" evidence="1">
    <location>
        <begin position="641"/>
        <end position="685"/>
    </location>
</feature>
<dbReference type="GO" id="GO:0046872">
    <property type="term" value="F:metal ion binding"/>
    <property type="evidence" value="ECO:0007669"/>
    <property type="project" value="InterPro"/>
</dbReference>
<dbReference type="InterPro" id="IPR058055">
    <property type="entry name" value="PA-PLA1"/>
</dbReference>
<dbReference type="InterPro" id="IPR004177">
    <property type="entry name" value="DDHD_dom"/>
</dbReference>
<keyword evidence="4" id="KW-1185">Reference proteome</keyword>
<accession>A0A9P5SKI3</accession>
<evidence type="ECO:0000313" key="4">
    <source>
        <dbReference type="Proteomes" id="UP000696485"/>
    </source>
</evidence>
<gene>
    <name evidence="3" type="ORF">BG006_004899</name>
</gene>
<evidence type="ECO:0000313" key="3">
    <source>
        <dbReference type="EMBL" id="KAF9332245.1"/>
    </source>
</evidence>
<dbReference type="Proteomes" id="UP000696485">
    <property type="component" value="Unassembled WGS sequence"/>
</dbReference>
<feature type="compositionally biased region" description="Basic residues" evidence="1">
    <location>
        <begin position="668"/>
        <end position="682"/>
    </location>
</feature>
<name>A0A9P5SKI3_9FUNG</name>
<dbReference type="SMART" id="SM01127">
    <property type="entry name" value="DDHD"/>
    <property type="match status" value="1"/>
</dbReference>
<feature type="compositionally biased region" description="Polar residues" evidence="1">
    <location>
        <begin position="508"/>
        <end position="520"/>
    </location>
</feature>
<feature type="compositionally biased region" description="Polar residues" evidence="1">
    <location>
        <begin position="413"/>
        <end position="423"/>
    </location>
</feature>
<feature type="compositionally biased region" description="Basic and acidic residues" evidence="1">
    <location>
        <begin position="224"/>
        <end position="236"/>
    </location>
</feature>
<comment type="caution">
    <text evidence="3">The sequence shown here is derived from an EMBL/GenBank/DDBJ whole genome shotgun (WGS) entry which is preliminary data.</text>
</comment>
<reference evidence="3" key="1">
    <citation type="journal article" date="2020" name="Fungal Divers.">
        <title>Resolving the Mortierellaceae phylogeny through synthesis of multi-gene phylogenetics and phylogenomics.</title>
        <authorList>
            <person name="Vandepol N."/>
            <person name="Liber J."/>
            <person name="Desiro A."/>
            <person name="Na H."/>
            <person name="Kennedy M."/>
            <person name="Barry K."/>
            <person name="Grigoriev I.V."/>
            <person name="Miller A.N."/>
            <person name="O'Donnell K."/>
            <person name="Stajich J.E."/>
            <person name="Bonito G."/>
        </authorList>
    </citation>
    <scope>NUCLEOTIDE SEQUENCE</scope>
    <source>
        <strain evidence="3">NVP1</strain>
    </source>
</reference>
<feature type="compositionally biased region" description="Low complexity" evidence="1">
    <location>
        <begin position="886"/>
        <end position="907"/>
    </location>
</feature>
<feature type="region of interest" description="Disordered" evidence="1">
    <location>
        <begin position="500"/>
        <end position="589"/>
    </location>
</feature>
<evidence type="ECO:0000256" key="1">
    <source>
        <dbReference type="SAM" id="MobiDB-lite"/>
    </source>
</evidence>
<sequence length="949" mass="104877">MDSDAKDSNTTGHESVQQQQQQQSTTPKADAPSAKPLFLPPATASSSSPSSSPPSSRSKDNKDRPYVKPDDTYPHHALFVVHGMGRQLEEFGNYERNVSYLVENTKAVLQTQFHNLKTNVHIIPIEWHAKLHSMVDERMALASLRTVPKVRMVMNDYFADILYYFNNHYGAEIVRMIVDELNEAYETFLAKHPDFNGKISVYALSLGGVAMFDILTCMDDDEPEDKHREGDQKTPEQKASSNTSDPGSSTSAPSIVTASQERPRIRKQDQPKFNSIIPKLKFRPDYLFTVGSPVGAVMVMRNLDWETFHPPDDIIHHNLFHPFDPLAYRIEPLIDSTFAAIPAVTLSSYSNSQRFPLSLPSLSSIPLIPESLSAFWETKVPALPRPSIPTLSTLSQMTQSLKAGKWLSGTGNGNQTSDDSTPTDARDDNNQGSAGQDNNTKDRDRSSESESESHHQGDHPVHTKSRFSRRMDADVSAQEAIAAVTAATYLDHRESVTRPVDSPMLGANATTTIGSDQFRPSPSRRPNLGPRRISSRVEDDIENGKQEASEMSKKMPGLLEEHDREQPLDVDTPSSLTQASADPSEEVPPPLQMEYYFGMELGPTAQEIAYSKGAKSNAVQEDMVRSMPNSPVREFIEANGEEATTKTDKQVTFETVEEDQDEDGAGKPKARSNGGKKQKLRVGGRPTKVPYRIDHVLQESTVDQYTNEYLLGMRSHFRYWGNRDIAYHILKCMLNPEGAVVEGEVLELTPEMPAPITAPKGVKEAAEAKAKAAAAAYHSSKKGDAKQQHRKSFSFSFFGNERSSEDHDAKIHSRPSTDSYDEYGLDMEGELYGYRYSDLDMGSAANVGFPSNTLYQNSPFATTTGSSSSYSMAHEYHHQKSKRRSSSSASIQCAVTASSTTQTTISTGAPVGSESPTQTGAFDEGVIVVPDLAKPAKLHHRSSRVEEKR</sequence>
<dbReference type="PANTHER" id="PTHR23509">
    <property type="entry name" value="PA-PL1 PHOSPHOLIPASE FAMILY"/>
    <property type="match status" value="1"/>
</dbReference>
<feature type="compositionally biased region" description="Basic and acidic residues" evidence="1">
    <location>
        <begin position="261"/>
        <end position="270"/>
    </location>
</feature>
<dbReference type="EMBL" id="JAAAUY010000272">
    <property type="protein sequence ID" value="KAF9332245.1"/>
    <property type="molecule type" value="Genomic_DNA"/>
</dbReference>
<dbReference type="Pfam" id="PF02862">
    <property type="entry name" value="DDHD"/>
    <property type="match status" value="1"/>
</dbReference>
<evidence type="ECO:0000259" key="2">
    <source>
        <dbReference type="PROSITE" id="PS51043"/>
    </source>
</evidence>
<feature type="region of interest" description="Disordered" evidence="1">
    <location>
        <begin position="864"/>
        <end position="919"/>
    </location>
</feature>
<dbReference type="AlphaFoldDB" id="A0A9P5SKI3"/>